<reference evidence="7 8" key="1">
    <citation type="submission" date="2019-08" db="EMBL/GenBank/DDBJ databases">
        <title>Bacillus genomes from the desert of Cuatro Cienegas, Coahuila.</title>
        <authorList>
            <person name="Olmedo-Alvarez G."/>
        </authorList>
    </citation>
    <scope>NUCLEOTIDE SEQUENCE [LARGE SCALE GENOMIC DNA]</scope>
    <source>
        <strain evidence="7 8">CH40_1T</strain>
    </source>
</reference>
<evidence type="ECO:0000256" key="5">
    <source>
        <dbReference type="RuleBase" id="RU003946"/>
    </source>
</evidence>
<feature type="binding site" evidence="4">
    <location>
        <position position="328"/>
    </location>
    <ligand>
        <name>Zn(2+)</name>
        <dbReference type="ChEBI" id="CHEBI:29105"/>
        <label>2</label>
    </ligand>
</feature>
<evidence type="ECO:0000256" key="1">
    <source>
        <dbReference type="ARBA" id="ARBA00022553"/>
    </source>
</evidence>
<evidence type="ECO:0000256" key="4">
    <source>
        <dbReference type="PIRSR" id="PIRSR601952-2"/>
    </source>
</evidence>
<dbReference type="Pfam" id="PF00245">
    <property type="entry name" value="Alk_phosphatase"/>
    <property type="match status" value="1"/>
</dbReference>
<feature type="binding site" evidence="4">
    <location>
        <position position="327"/>
    </location>
    <ligand>
        <name>Zn(2+)</name>
        <dbReference type="ChEBI" id="CHEBI:29105"/>
        <label>2</label>
    </ligand>
</feature>
<accession>A0A5D4KBE2</accession>
<dbReference type="Gene3D" id="3.40.720.10">
    <property type="entry name" value="Alkaline Phosphatase, subunit A"/>
    <property type="match status" value="1"/>
</dbReference>
<evidence type="ECO:0000259" key="6">
    <source>
        <dbReference type="PROSITE" id="PS51272"/>
    </source>
</evidence>
<dbReference type="CDD" id="cd16012">
    <property type="entry name" value="ALP"/>
    <property type="match status" value="1"/>
</dbReference>
<organism evidence="7 8">
    <name type="scientific">Rossellomorea vietnamensis</name>
    <dbReference type="NCBI Taxonomy" id="218284"/>
    <lineage>
        <taxon>Bacteria</taxon>
        <taxon>Bacillati</taxon>
        <taxon>Bacillota</taxon>
        <taxon>Bacilli</taxon>
        <taxon>Bacillales</taxon>
        <taxon>Bacillaceae</taxon>
        <taxon>Rossellomorea</taxon>
    </lineage>
</organism>
<feature type="domain" description="SLH" evidence="6">
    <location>
        <begin position="621"/>
        <end position="670"/>
    </location>
</feature>
<comment type="caution">
    <text evidence="7">The sequence shown here is derived from an EMBL/GenBank/DDBJ whole genome shotgun (WGS) entry which is preliminary data.</text>
</comment>
<dbReference type="InterPro" id="IPR001952">
    <property type="entry name" value="Alkaline_phosphatase"/>
</dbReference>
<feature type="binding site" evidence="4">
    <location>
        <position position="48"/>
    </location>
    <ligand>
        <name>Zn(2+)</name>
        <dbReference type="ChEBI" id="CHEBI:29105"/>
        <label>2</label>
    </ligand>
</feature>
<evidence type="ECO:0000313" key="7">
    <source>
        <dbReference type="EMBL" id="TYR73433.1"/>
    </source>
</evidence>
<feature type="domain" description="SLH" evidence="6">
    <location>
        <begin position="550"/>
        <end position="613"/>
    </location>
</feature>
<dbReference type="InterPro" id="IPR017850">
    <property type="entry name" value="Alkaline_phosphatase_core_sf"/>
</dbReference>
<dbReference type="AlphaFoldDB" id="A0A5D4KBE2"/>
<evidence type="ECO:0000313" key="8">
    <source>
        <dbReference type="Proteomes" id="UP000323317"/>
    </source>
</evidence>
<dbReference type="InterPro" id="IPR001119">
    <property type="entry name" value="SLH_dom"/>
</dbReference>
<keyword evidence="2" id="KW-0732">Signal</keyword>
<feature type="binding site" evidence="4">
    <location>
        <position position="427"/>
    </location>
    <ligand>
        <name>Zn(2+)</name>
        <dbReference type="ChEBI" id="CHEBI:29105"/>
        <label>2</label>
    </ligand>
</feature>
<proteinExistence type="inferred from homology"/>
<feature type="binding site" evidence="4">
    <location>
        <position position="48"/>
    </location>
    <ligand>
        <name>Mg(2+)</name>
        <dbReference type="ChEBI" id="CHEBI:18420"/>
    </ligand>
</feature>
<feature type="binding site" evidence="4">
    <location>
        <position position="289"/>
    </location>
    <ligand>
        <name>Zn(2+)</name>
        <dbReference type="ChEBI" id="CHEBI:29105"/>
        <label>2</label>
    </ligand>
</feature>
<dbReference type="Pfam" id="PF00395">
    <property type="entry name" value="SLH"/>
    <property type="match status" value="3"/>
</dbReference>
<comment type="cofactor">
    <cofactor evidence="4">
        <name>Mg(2+)</name>
        <dbReference type="ChEBI" id="CHEBI:18420"/>
    </cofactor>
    <text evidence="4">Binds 1 Mg(2+) ion.</text>
</comment>
<protein>
    <submittedName>
        <fullName evidence="7">Alkaline phosphatase</fullName>
    </submittedName>
</protein>
<feature type="binding site" evidence="4">
    <location>
        <position position="156"/>
    </location>
    <ligand>
        <name>Mg(2+)</name>
        <dbReference type="ChEBI" id="CHEBI:18420"/>
    </ligand>
</feature>
<keyword evidence="4" id="KW-0479">Metal-binding</keyword>
<dbReference type="GO" id="GO:0004035">
    <property type="term" value="F:alkaline phosphatase activity"/>
    <property type="evidence" value="ECO:0007669"/>
    <property type="project" value="TreeGrafter"/>
</dbReference>
<feature type="domain" description="SLH" evidence="6">
    <location>
        <begin position="673"/>
        <end position="728"/>
    </location>
</feature>
<evidence type="ECO:0000256" key="2">
    <source>
        <dbReference type="ARBA" id="ARBA00022729"/>
    </source>
</evidence>
<dbReference type="PANTHER" id="PTHR11596:SF5">
    <property type="entry name" value="ALKALINE PHOSPHATASE"/>
    <property type="match status" value="1"/>
</dbReference>
<dbReference type="PROSITE" id="PS51272">
    <property type="entry name" value="SLH"/>
    <property type="match status" value="3"/>
</dbReference>
<name>A0A5D4KBE2_9BACI</name>
<dbReference type="PRINTS" id="PR00113">
    <property type="entry name" value="ALKPHPHTASE"/>
</dbReference>
<sequence length="728" mass="78081">MSNGIKKKVTGMTVAATMAISSLGFTGEVTKAAAETKEPTNVIMMVMDGTSAGATTLARWYKGGSLAMDEIMIGGVRTHSAESAITDSAPAGTALSTGHKSNDKVIGLLPSLVNSPGVAPVAPEDAHKPVVNVLEGAKQLGKATGIISTSEIQHATPAAFSAHVPHRSNYADIAEQQVYQGMDVVLGGGKDSLLLGSKARVDGEDLLEVVNDKGYDFVETREDLLKSDSDKIWGAFAPSALAYDFDRKAAESSEPSIADMTEKAIDTLSKDDDGFFLFVEGSKVDWAAHANDPIGMISDVLAFDDAVGEALEFAKEDGNTMVIAVSDHGNSGITMGNQSTNGNYPEIPVSAYIDPLKKATLTAEGALKKMKPDFSNLEEVAGLYGLDDLTAEEIDTLKASKDGRALQSAMVNMLASRAKLGFTTGGHTGEDVFLYAYGPSRPTGLVDNTDIAKSMAGFMGIDLKEMTDKLFVNAKESFENQGYSTRIDVTDVNNPVFVAEKGDTKIELPENKNLAIVTNGSEEYVKTLNGITVYNDKDFYVSAQALNPHPEQMFKDVSADYWAYEYIQDLAGKGIISGVSEEMFDPKGSVTRGQFIALISRSLNLKAAKSIPFTDVEGGLATDIAAAYESGIVSGTSATTFEPNKKITREEMAAMLIRAYEFKTGTALQAGKEINYQDKHKISPVFKEYVQIAAELEFMIGDKLNRFNPKNNATRAEAARVIYLFHKK</sequence>
<keyword evidence="1" id="KW-0597">Phosphoprotein</keyword>
<dbReference type="SUPFAM" id="SSF53649">
    <property type="entry name" value="Alkaline phosphatase-like"/>
    <property type="match status" value="1"/>
</dbReference>
<dbReference type="EMBL" id="VTEH01000018">
    <property type="protein sequence ID" value="TYR73433.1"/>
    <property type="molecule type" value="Genomic_DNA"/>
</dbReference>
<dbReference type="Proteomes" id="UP000323317">
    <property type="component" value="Unassembled WGS sequence"/>
</dbReference>
<dbReference type="SMART" id="SM00098">
    <property type="entry name" value="alkPPc"/>
    <property type="match status" value="1"/>
</dbReference>
<feature type="binding site" evidence="4">
    <location>
        <position position="154"/>
    </location>
    <ligand>
        <name>Mg(2+)</name>
        <dbReference type="ChEBI" id="CHEBI:18420"/>
    </ligand>
</feature>
<dbReference type="GO" id="GO:0046872">
    <property type="term" value="F:metal ion binding"/>
    <property type="evidence" value="ECO:0007669"/>
    <property type="project" value="UniProtKB-KW"/>
</dbReference>
<gene>
    <name evidence="7" type="ORF">FZC79_18490</name>
</gene>
<feature type="active site" description="Phosphoserine intermediate" evidence="3">
    <location>
        <position position="88"/>
    </location>
</feature>
<keyword evidence="4" id="KW-0862">Zinc</keyword>
<evidence type="ECO:0000256" key="3">
    <source>
        <dbReference type="PIRSR" id="PIRSR601952-1"/>
    </source>
</evidence>
<dbReference type="Gene3D" id="1.10.60.40">
    <property type="match status" value="1"/>
</dbReference>
<comment type="cofactor">
    <cofactor evidence="4">
        <name>Zn(2+)</name>
        <dbReference type="ChEBI" id="CHEBI:29105"/>
    </cofactor>
    <text evidence="4">Binds 2 Zn(2+) ions.</text>
</comment>
<dbReference type="PANTHER" id="PTHR11596">
    <property type="entry name" value="ALKALINE PHOSPHATASE"/>
    <property type="match status" value="1"/>
</dbReference>
<feature type="binding site" evidence="4">
    <location>
        <position position="285"/>
    </location>
    <ligand>
        <name>Zn(2+)</name>
        <dbReference type="ChEBI" id="CHEBI:29105"/>
        <label>2</label>
    </ligand>
</feature>
<feature type="binding site" evidence="4">
    <location>
        <position position="280"/>
    </location>
    <ligand>
        <name>Mg(2+)</name>
        <dbReference type="ChEBI" id="CHEBI:18420"/>
    </ligand>
</feature>
<comment type="similarity">
    <text evidence="5">Belongs to the alkaline phosphatase family.</text>
</comment>
<keyword evidence="4" id="KW-0460">Magnesium</keyword>